<dbReference type="InterPro" id="IPR026634">
    <property type="entry name" value="TPST-like"/>
</dbReference>
<comment type="caution">
    <text evidence="2">The sequence shown here is derived from an EMBL/GenBank/DDBJ whole genome shotgun (WGS) entry which is preliminary data.</text>
</comment>
<evidence type="ECO:0000313" key="3">
    <source>
        <dbReference type="Proteomes" id="UP001596425"/>
    </source>
</evidence>
<dbReference type="PANTHER" id="PTHR12788:SF10">
    <property type="entry name" value="PROTEIN-TYROSINE SULFOTRANSFERASE"/>
    <property type="match status" value="1"/>
</dbReference>
<organism evidence="2 3">
    <name type="scientific">Microbulbifer taiwanensis</name>
    <dbReference type="NCBI Taxonomy" id="986746"/>
    <lineage>
        <taxon>Bacteria</taxon>
        <taxon>Pseudomonadati</taxon>
        <taxon>Pseudomonadota</taxon>
        <taxon>Gammaproteobacteria</taxon>
        <taxon>Cellvibrionales</taxon>
        <taxon>Microbulbiferaceae</taxon>
        <taxon>Microbulbifer</taxon>
    </lineage>
</organism>
<proteinExistence type="predicted"/>
<dbReference type="Proteomes" id="UP001596425">
    <property type="component" value="Unassembled WGS sequence"/>
</dbReference>
<evidence type="ECO:0000256" key="1">
    <source>
        <dbReference type="ARBA" id="ARBA00022679"/>
    </source>
</evidence>
<dbReference type="RefSeq" id="WP_193191525.1">
    <property type="nucleotide sequence ID" value="NZ_JACZFR010000020.1"/>
</dbReference>
<keyword evidence="1" id="KW-0808">Transferase</keyword>
<dbReference type="InterPro" id="IPR019734">
    <property type="entry name" value="TPR_rpt"/>
</dbReference>
<dbReference type="InterPro" id="IPR027417">
    <property type="entry name" value="P-loop_NTPase"/>
</dbReference>
<dbReference type="SMART" id="SM00028">
    <property type="entry name" value="TPR"/>
    <property type="match status" value="4"/>
</dbReference>
<dbReference type="Gene3D" id="3.40.50.300">
    <property type="entry name" value="P-loop containing nucleotide triphosphate hydrolases"/>
    <property type="match status" value="1"/>
</dbReference>
<evidence type="ECO:0000313" key="2">
    <source>
        <dbReference type="EMBL" id="MFC6634780.1"/>
    </source>
</evidence>
<keyword evidence="3" id="KW-1185">Reference proteome</keyword>
<dbReference type="Pfam" id="PF13469">
    <property type="entry name" value="Sulfotransfer_3"/>
    <property type="match status" value="1"/>
</dbReference>
<name>A0ABW1YTN0_9GAMM</name>
<accession>A0ABW1YTN0</accession>
<reference evidence="3" key="1">
    <citation type="journal article" date="2019" name="Int. J. Syst. Evol. Microbiol.">
        <title>The Global Catalogue of Microorganisms (GCM) 10K type strain sequencing project: providing services to taxonomists for standard genome sequencing and annotation.</title>
        <authorList>
            <consortium name="The Broad Institute Genomics Platform"/>
            <consortium name="The Broad Institute Genome Sequencing Center for Infectious Disease"/>
            <person name="Wu L."/>
            <person name="Ma J."/>
        </authorList>
    </citation>
    <scope>NUCLEOTIDE SEQUENCE [LARGE SCALE GENOMIC DNA]</scope>
    <source>
        <strain evidence="3">CGMCC 1.13718</strain>
    </source>
</reference>
<dbReference type="SUPFAM" id="SSF52540">
    <property type="entry name" value="P-loop containing nucleoside triphosphate hydrolases"/>
    <property type="match status" value="1"/>
</dbReference>
<gene>
    <name evidence="2" type="ORF">ACFQBM_15945</name>
</gene>
<dbReference type="PANTHER" id="PTHR12788">
    <property type="entry name" value="PROTEIN-TYROSINE SULFOTRANSFERASE 2"/>
    <property type="match status" value="1"/>
</dbReference>
<sequence length="536" mass="60575">MSINPQVYALFFRAQNSLSQARADEARQLLIRALSISSGFPPAWHLLADTYSAQGRNPEAIKTLKRALKTLAKDQAAQSALQIHLASLLLKEDEVAEAVSTIDLPSLQRFSNWRLLSRAGYLLMLCEEHQLALSAYKSARAINDQDPELLFNSAVAHGAMGDLKTAEKMHDQVIAISTRHYPAYKLRSDLKKQTPDNNHIEELTRLTLDTSIPDEAKVHNFYALAKELEDLREYGPSFARLAQGAAIKRKSLNYDVNRDLELLQAVADTYNNSLLSREISSSKGEGIIFVLGMPRTGSTLIDRILSSTNKITSAGEPNTFARLLYTSSADKLEIDLQNGSDLTELLKASANINFASLGEEYERKLLARAHTKGTKYIIDKNPANFLYIGAIHLALPKAKIIHIARDPMDTCYAIYKALFKDGHPYSYDLAELGNYYCGYRQLMRHWSKEIPNTFYEIQYEDLIENPKQECLALFEYCELEWQDSCLEFYRNKASGTATASTAQVRNPIYKSSLGKWKNYQEQLKPLRQILEKLDEQ</sequence>
<dbReference type="EMBL" id="JBHSVR010000001">
    <property type="protein sequence ID" value="MFC6634780.1"/>
    <property type="molecule type" value="Genomic_DNA"/>
</dbReference>
<dbReference type="SUPFAM" id="SSF48452">
    <property type="entry name" value="TPR-like"/>
    <property type="match status" value="1"/>
</dbReference>
<protein>
    <submittedName>
        <fullName evidence="2">Tetratricopeptide repeat-containing sulfotransferase family protein</fullName>
    </submittedName>
</protein>
<dbReference type="Gene3D" id="1.25.40.10">
    <property type="entry name" value="Tetratricopeptide repeat domain"/>
    <property type="match status" value="2"/>
</dbReference>
<dbReference type="InterPro" id="IPR011990">
    <property type="entry name" value="TPR-like_helical_dom_sf"/>
</dbReference>
<dbReference type="Pfam" id="PF14559">
    <property type="entry name" value="TPR_19"/>
    <property type="match status" value="1"/>
</dbReference>